<evidence type="ECO:0000313" key="3">
    <source>
        <dbReference type="Proteomes" id="UP000036449"/>
    </source>
</evidence>
<reference evidence="2 3" key="1">
    <citation type="submission" date="2015-03" db="EMBL/GenBank/DDBJ databases">
        <title>Genome sequencing of Methylobacterium tarhaniae DSM 25844.</title>
        <authorList>
            <person name="Chaudhry V."/>
            <person name="Patil P.B."/>
        </authorList>
    </citation>
    <scope>NUCLEOTIDE SEQUENCE [LARGE SCALE GENOMIC DNA]</scope>
    <source>
        <strain evidence="2 3">DSM 25844</strain>
    </source>
</reference>
<feature type="region of interest" description="Disordered" evidence="1">
    <location>
        <begin position="75"/>
        <end position="97"/>
    </location>
</feature>
<name>A0A0J6S3Y0_9HYPH</name>
<evidence type="ECO:0000313" key="2">
    <source>
        <dbReference type="EMBL" id="KMO29900.1"/>
    </source>
</evidence>
<dbReference type="AlphaFoldDB" id="A0A0J6S3Y0"/>
<proteinExistence type="predicted"/>
<protein>
    <submittedName>
        <fullName evidence="2">Uncharacterized protein</fullName>
    </submittedName>
</protein>
<evidence type="ECO:0000256" key="1">
    <source>
        <dbReference type="SAM" id="MobiDB-lite"/>
    </source>
</evidence>
<dbReference type="Proteomes" id="UP000036449">
    <property type="component" value="Unassembled WGS sequence"/>
</dbReference>
<dbReference type="EMBL" id="LABZ01000290">
    <property type="protein sequence ID" value="KMO29900.1"/>
    <property type="molecule type" value="Genomic_DNA"/>
</dbReference>
<comment type="caution">
    <text evidence="2">The sequence shown here is derived from an EMBL/GenBank/DDBJ whole genome shotgun (WGS) entry which is preliminary data.</text>
</comment>
<sequence>MARSAILIDTAMGQRAPMTPREWEDARRSLPGPDVEPCCRCGGQAPFGFRYSRDVALWACAEHRAEVEAAWQASRKAPAGKPVAPPQADLFTAARAA</sequence>
<keyword evidence="3" id="KW-1185">Reference proteome</keyword>
<feature type="region of interest" description="Disordered" evidence="1">
    <location>
        <begin position="10"/>
        <end position="29"/>
    </location>
</feature>
<organism evidence="2 3">
    <name type="scientific">Methylobacterium tarhaniae</name>
    <dbReference type="NCBI Taxonomy" id="1187852"/>
    <lineage>
        <taxon>Bacteria</taxon>
        <taxon>Pseudomonadati</taxon>
        <taxon>Pseudomonadota</taxon>
        <taxon>Alphaproteobacteria</taxon>
        <taxon>Hyphomicrobiales</taxon>
        <taxon>Methylobacteriaceae</taxon>
        <taxon>Methylobacterium</taxon>
    </lineage>
</organism>
<gene>
    <name evidence="2" type="ORF">VQ03_28935</name>
</gene>
<accession>A0A0J6S3Y0</accession>
<dbReference type="PATRIC" id="fig|1187852.3.peg.4163"/>